<comment type="caution">
    <text evidence="3">The sequence shown here is derived from an EMBL/GenBank/DDBJ whole genome shotgun (WGS) entry which is preliminary data.</text>
</comment>
<dbReference type="RefSeq" id="WP_069401638.1">
    <property type="nucleotide sequence ID" value="NZ_JACKTB010000007.1"/>
</dbReference>
<sequence length="407" mass="44964">MKSVDRIRVTTTARWLELLGELHGWRDQLADRFMQEIQEGQLYYEGLVERHELRESSRDAFDFLLFELRRYAGAGCAQRPGAPDPEFPARLGARRARQGVEAQKLTAAIHLDFGLLWSHLLWLAKQSDALTLAVHVQHVWTAVDSFAGRIHSAFMDERVRMAEEKSISKQSFVALLLSDDPQPSELTARASATLAIPVDAGLWAAAAPITHDDSLRSFAEQLRRQGRQAYSHARGGCTVVFWSAAAADATALPGVPDGWRRSADAHALAQVACGIAPLHLGLQGIRHAASVACEIALALPPKFTGPAAMTDVWTLMAGESLRSRMPQFVDSVRQSVDALSETERHHLLMTVRTYSRTGDIARTSAMLFCHRNTVMKRLRRFKEITGLDMSVPEDAAQALIALADRSA</sequence>
<dbReference type="PANTHER" id="PTHR33744">
    <property type="entry name" value="CARBOHYDRATE DIACID REGULATOR"/>
    <property type="match status" value="1"/>
</dbReference>
<dbReference type="Gene3D" id="1.10.10.2840">
    <property type="entry name" value="PucR C-terminal helix-turn-helix domain"/>
    <property type="match status" value="1"/>
</dbReference>
<dbReference type="AlphaFoldDB" id="A0A1E3SQH2"/>
<accession>A0A1E3SQH2</accession>
<protein>
    <submittedName>
        <fullName evidence="3">Uncharacterized protein</fullName>
    </submittedName>
</protein>
<dbReference type="STRING" id="243061.AWC25_24615"/>
<evidence type="ECO:0000313" key="3">
    <source>
        <dbReference type="EMBL" id="ODR04406.1"/>
    </source>
</evidence>
<evidence type="ECO:0000259" key="1">
    <source>
        <dbReference type="Pfam" id="PF13556"/>
    </source>
</evidence>
<dbReference type="InterPro" id="IPR025751">
    <property type="entry name" value="RsbRD_N_dom"/>
</dbReference>
<proteinExistence type="predicted"/>
<evidence type="ECO:0000313" key="4">
    <source>
        <dbReference type="Proteomes" id="UP000094224"/>
    </source>
</evidence>
<dbReference type="EMBL" id="MIHC01000032">
    <property type="protein sequence ID" value="ODR04406.1"/>
    <property type="molecule type" value="Genomic_DNA"/>
</dbReference>
<keyword evidence="4" id="KW-1185">Reference proteome</keyword>
<dbReference type="Pfam" id="PF14361">
    <property type="entry name" value="RsbRD_N"/>
    <property type="match status" value="1"/>
</dbReference>
<feature type="domain" description="PucR C-terminal helix-turn-helix" evidence="1">
    <location>
        <begin position="347"/>
        <end position="402"/>
    </location>
</feature>
<dbReference type="InterPro" id="IPR025736">
    <property type="entry name" value="PucR_C-HTH_dom"/>
</dbReference>
<dbReference type="PANTHER" id="PTHR33744:SF1">
    <property type="entry name" value="DNA-BINDING TRANSCRIPTIONAL ACTIVATOR ADER"/>
    <property type="match status" value="1"/>
</dbReference>
<gene>
    <name evidence="3" type="ORF">BHQ21_17965</name>
</gene>
<dbReference type="Proteomes" id="UP000094224">
    <property type="component" value="Unassembled WGS sequence"/>
</dbReference>
<dbReference type="InterPro" id="IPR042070">
    <property type="entry name" value="PucR_C-HTH_sf"/>
</dbReference>
<feature type="domain" description="RsbT co-antagonist protein RsbRD N-terminal" evidence="2">
    <location>
        <begin position="27"/>
        <end position="164"/>
    </location>
</feature>
<evidence type="ECO:0000259" key="2">
    <source>
        <dbReference type="Pfam" id="PF14361"/>
    </source>
</evidence>
<dbReference type="InterPro" id="IPR051448">
    <property type="entry name" value="CdaR-like_regulators"/>
</dbReference>
<dbReference type="OrthoDB" id="3196285at2"/>
<dbReference type="Pfam" id="PF13556">
    <property type="entry name" value="HTH_30"/>
    <property type="match status" value="1"/>
</dbReference>
<name>A0A1E3SQH2_9MYCO</name>
<reference evidence="4" key="1">
    <citation type="submission" date="2016-09" db="EMBL/GenBank/DDBJ databases">
        <authorList>
            <person name="Greninger A.L."/>
            <person name="Jerome K.R."/>
            <person name="Mcnair B."/>
            <person name="Wallis C."/>
            <person name="Fang F."/>
        </authorList>
    </citation>
    <scope>NUCLEOTIDE SEQUENCE [LARGE SCALE GENOMIC DNA]</scope>
    <source>
        <strain evidence="4">BC1_M4</strain>
    </source>
</reference>
<organism evidence="3 4">
    <name type="scientific">Mycobacterium sherrisii</name>
    <dbReference type="NCBI Taxonomy" id="243061"/>
    <lineage>
        <taxon>Bacteria</taxon>
        <taxon>Bacillati</taxon>
        <taxon>Actinomycetota</taxon>
        <taxon>Actinomycetes</taxon>
        <taxon>Mycobacteriales</taxon>
        <taxon>Mycobacteriaceae</taxon>
        <taxon>Mycobacterium</taxon>
        <taxon>Mycobacterium simiae complex</taxon>
    </lineage>
</organism>